<keyword evidence="2" id="KW-0443">Lipid metabolism</keyword>
<comment type="similarity">
    <text evidence="1 4">Belongs to the enoyl-CoA hydratase/isomerase family.</text>
</comment>
<dbReference type="Gene3D" id="3.90.226.10">
    <property type="entry name" value="2-enoyl-CoA Hydratase, Chain A, domain 1"/>
    <property type="match status" value="1"/>
</dbReference>
<evidence type="ECO:0000313" key="5">
    <source>
        <dbReference type="EMBL" id="EWT06595.1"/>
    </source>
</evidence>
<dbReference type="PROSITE" id="PS00166">
    <property type="entry name" value="ENOYL_COA_HYDRATASE"/>
    <property type="match status" value="1"/>
</dbReference>
<dbReference type="AlphaFoldDB" id="W9GKJ1"/>
<keyword evidence="3" id="KW-0456">Lyase</keyword>
<accession>W9GKJ1</accession>
<keyword evidence="6" id="KW-1185">Reference proteome</keyword>
<proteinExistence type="inferred from homology"/>
<dbReference type="RefSeq" id="WP_051518304.1">
    <property type="nucleotide sequence ID" value="NZ_AWQS01000040.1"/>
</dbReference>
<dbReference type="PATRIC" id="fig|584657.3.peg.1438"/>
<gene>
    <name evidence="5" type="ORF">N864_18765</name>
</gene>
<reference evidence="6" key="1">
    <citation type="submission" date="2013-08" db="EMBL/GenBank/DDBJ databases">
        <title>Intrasporangium oryzae NRRL B-24470.</title>
        <authorList>
            <person name="Liu H."/>
            <person name="Wang G."/>
        </authorList>
    </citation>
    <scope>NUCLEOTIDE SEQUENCE [LARGE SCALE GENOMIC DNA]</scope>
    <source>
        <strain evidence="6">Q5-1</strain>
    </source>
</reference>
<dbReference type="InterPro" id="IPR018376">
    <property type="entry name" value="Enoyl-CoA_hyd/isom_CS"/>
</dbReference>
<evidence type="ECO:0000256" key="3">
    <source>
        <dbReference type="ARBA" id="ARBA00023239"/>
    </source>
</evidence>
<evidence type="ECO:0000256" key="4">
    <source>
        <dbReference type="RuleBase" id="RU003707"/>
    </source>
</evidence>
<comment type="caution">
    <text evidence="5">The sequence shown here is derived from an EMBL/GenBank/DDBJ whole genome shotgun (WGS) entry which is preliminary data.</text>
</comment>
<dbReference type="InterPro" id="IPR029045">
    <property type="entry name" value="ClpP/crotonase-like_dom_sf"/>
</dbReference>
<evidence type="ECO:0000256" key="2">
    <source>
        <dbReference type="ARBA" id="ARBA00023098"/>
    </source>
</evidence>
<protein>
    <submittedName>
        <fullName evidence="5">Enoyl-CoA hydratase</fullName>
    </submittedName>
</protein>
<evidence type="ECO:0000313" key="6">
    <source>
        <dbReference type="Proteomes" id="UP000019494"/>
    </source>
</evidence>
<dbReference type="Pfam" id="PF00378">
    <property type="entry name" value="ECH_1"/>
    <property type="match status" value="1"/>
</dbReference>
<dbReference type="GO" id="GO:0006635">
    <property type="term" value="P:fatty acid beta-oxidation"/>
    <property type="evidence" value="ECO:0007669"/>
    <property type="project" value="TreeGrafter"/>
</dbReference>
<dbReference type="PANTHER" id="PTHR11941">
    <property type="entry name" value="ENOYL-COA HYDRATASE-RELATED"/>
    <property type="match status" value="1"/>
</dbReference>
<name>W9GKJ1_9MICO</name>
<evidence type="ECO:0000256" key="1">
    <source>
        <dbReference type="ARBA" id="ARBA00005254"/>
    </source>
</evidence>
<dbReference type="PANTHER" id="PTHR11941:SF169">
    <property type="entry name" value="(7AS)-7A-METHYL-1,5-DIOXO-2,3,5,6,7,7A-HEXAHYDRO-1H-INDENE-CARBOXYL-COA HYDROLASE"/>
    <property type="match status" value="1"/>
</dbReference>
<organism evidence="5 6">
    <name type="scientific">Intrasporangium chromatireducens Q5-1</name>
    <dbReference type="NCBI Taxonomy" id="584657"/>
    <lineage>
        <taxon>Bacteria</taxon>
        <taxon>Bacillati</taxon>
        <taxon>Actinomycetota</taxon>
        <taxon>Actinomycetes</taxon>
        <taxon>Micrococcales</taxon>
        <taxon>Intrasporangiaceae</taxon>
        <taxon>Intrasporangium</taxon>
    </lineage>
</organism>
<dbReference type="EMBL" id="AWQS01000040">
    <property type="protein sequence ID" value="EWT06595.1"/>
    <property type="molecule type" value="Genomic_DNA"/>
</dbReference>
<dbReference type="InterPro" id="IPR001753">
    <property type="entry name" value="Enoyl-CoA_hydra/iso"/>
</dbReference>
<dbReference type="Proteomes" id="UP000019494">
    <property type="component" value="Unassembled WGS sequence"/>
</dbReference>
<dbReference type="SUPFAM" id="SSF52096">
    <property type="entry name" value="ClpP/crotonase"/>
    <property type="match status" value="1"/>
</dbReference>
<dbReference type="CDD" id="cd06558">
    <property type="entry name" value="crotonase-like"/>
    <property type="match status" value="1"/>
</dbReference>
<dbReference type="GO" id="GO:0016829">
    <property type="term" value="F:lyase activity"/>
    <property type="evidence" value="ECO:0007669"/>
    <property type="project" value="UniProtKB-KW"/>
</dbReference>
<dbReference type="OrthoDB" id="8452484at2"/>
<sequence length="261" mass="26631">MAHPHLLVETDGPVRTITLNNPERLNAQTPSLWAALAEEAEELPADIRVVVLKGAGDSFSAGIDTALFTPQGLPGEQSVAQLAMAGADAIEEGIANFQRGFTGWSAVSAVVVAQVRGYAIGAGLQLALAADLRVVAEDAQLAMRETSHGIVPDLGGTKPLVDAVGYARALEICATGRFVSGPEAGAMGLANVVVPSVGLEEATRRLVDSLLSAPDAALRALKPLLHGAAGASLEEQAARERAAQAPLLLGQVAAARASSVG</sequence>